<keyword evidence="1" id="KW-1133">Transmembrane helix</keyword>
<sequence>MRQRHGFTKTSGQYPLLFIPRIVGCMFVFIFDYADYAMVAIHLVPVPYIMAPWTMPGPIAAFSGTGGSLWMNGNRLQGNSRQKPAISFMVHRITIFCPDG</sequence>
<keyword evidence="1" id="KW-0472">Membrane</keyword>
<feature type="transmembrane region" description="Helical" evidence="1">
    <location>
        <begin position="51"/>
        <end position="71"/>
    </location>
</feature>
<evidence type="ECO:0000313" key="2">
    <source>
        <dbReference type="EMBL" id="CAA7601531.1"/>
    </source>
</evidence>
<dbReference type="Proteomes" id="UP000836597">
    <property type="component" value="Chromosome"/>
</dbReference>
<dbReference type="AlphaFoldDB" id="A0A8S0WYK2"/>
<keyword evidence="1" id="KW-0812">Transmembrane</keyword>
<evidence type="ECO:0000256" key="1">
    <source>
        <dbReference type="SAM" id="Phobius"/>
    </source>
</evidence>
<accession>A0A8S0WYK2</accession>
<dbReference type="RefSeq" id="WP_240985049.1">
    <property type="nucleotide sequence ID" value="NZ_CDGJ01000037.1"/>
</dbReference>
<evidence type="ECO:0000313" key="3">
    <source>
        <dbReference type="EMBL" id="CEJ07018.1"/>
    </source>
</evidence>
<dbReference type="EMBL" id="CDGJ01000037">
    <property type="protein sequence ID" value="CEJ07018.1"/>
    <property type="molecule type" value="Genomic_DNA"/>
</dbReference>
<dbReference type="EMBL" id="LR746496">
    <property type="protein sequence ID" value="CAA7601531.1"/>
    <property type="molecule type" value="Genomic_DNA"/>
</dbReference>
<dbReference type="KEGG" id="aacx:DEACI_2198"/>
<feature type="transmembrane region" description="Helical" evidence="1">
    <location>
        <begin position="12"/>
        <end position="31"/>
    </location>
</feature>
<reference evidence="2" key="2">
    <citation type="submission" date="2020-01" db="EMBL/GenBank/DDBJ databases">
        <authorList>
            <person name="Hornung B."/>
        </authorList>
    </citation>
    <scope>NUCLEOTIDE SEQUENCE</scope>
    <source>
        <strain evidence="2">PacBioINE</strain>
    </source>
</reference>
<dbReference type="Proteomes" id="UP001071230">
    <property type="component" value="Unassembled WGS sequence"/>
</dbReference>
<name>A0A8S0WYK2_9FIRM</name>
<keyword evidence="4" id="KW-1185">Reference proteome</keyword>
<gene>
    <name evidence="3" type="ORF">DEACI_1472</name>
    <name evidence="2" type="ORF">DEACI_2198</name>
</gene>
<evidence type="ECO:0000313" key="4">
    <source>
        <dbReference type="Proteomes" id="UP001071230"/>
    </source>
</evidence>
<proteinExistence type="predicted"/>
<protein>
    <submittedName>
        <fullName evidence="2">Uncharacterized protein</fullName>
    </submittedName>
</protein>
<organism evidence="2">
    <name type="scientific">Acididesulfobacillus acetoxydans</name>
    <dbReference type="NCBI Taxonomy" id="1561005"/>
    <lineage>
        <taxon>Bacteria</taxon>
        <taxon>Bacillati</taxon>
        <taxon>Bacillota</taxon>
        <taxon>Clostridia</taxon>
        <taxon>Eubacteriales</taxon>
        <taxon>Peptococcaceae</taxon>
        <taxon>Acididesulfobacillus</taxon>
    </lineage>
</organism>
<reference evidence="3" key="1">
    <citation type="submission" date="2014-11" db="EMBL/GenBank/DDBJ databases">
        <authorList>
            <person name="Hornung B.V."/>
        </authorList>
    </citation>
    <scope>NUCLEOTIDE SEQUENCE</scope>
    <source>
        <strain evidence="3">INE</strain>
    </source>
</reference>